<feature type="compositionally biased region" description="Basic and acidic residues" evidence="1">
    <location>
        <begin position="21"/>
        <end position="33"/>
    </location>
</feature>
<feature type="transmembrane region" description="Helical" evidence="2">
    <location>
        <begin position="116"/>
        <end position="140"/>
    </location>
</feature>
<dbReference type="EMBL" id="BAAATD010000005">
    <property type="protein sequence ID" value="GAA2604434.1"/>
    <property type="molecule type" value="Genomic_DNA"/>
</dbReference>
<keyword evidence="2" id="KW-0472">Membrane</keyword>
<evidence type="ECO:0000313" key="4">
    <source>
        <dbReference type="EMBL" id="GAA2604434.1"/>
    </source>
</evidence>
<protein>
    <recommendedName>
        <fullName evidence="3">DUF4190 domain-containing protein</fullName>
    </recommendedName>
</protein>
<gene>
    <name evidence="4" type="ORF">GCM10010411_43250</name>
</gene>
<feature type="compositionally biased region" description="Pro residues" evidence="1">
    <location>
        <begin position="49"/>
        <end position="60"/>
    </location>
</feature>
<feature type="compositionally biased region" description="Low complexity" evidence="1">
    <location>
        <begin position="89"/>
        <end position="101"/>
    </location>
</feature>
<feature type="region of interest" description="Disordered" evidence="1">
    <location>
        <begin position="1"/>
        <end position="105"/>
    </location>
</feature>
<accession>A0ABN3PWD9</accession>
<keyword evidence="2" id="KW-1133">Transmembrane helix</keyword>
<organism evidence="4 5">
    <name type="scientific">Actinomadura fulvescens</name>
    <dbReference type="NCBI Taxonomy" id="46160"/>
    <lineage>
        <taxon>Bacteria</taxon>
        <taxon>Bacillati</taxon>
        <taxon>Actinomycetota</taxon>
        <taxon>Actinomycetes</taxon>
        <taxon>Streptosporangiales</taxon>
        <taxon>Thermomonosporaceae</taxon>
        <taxon>Actinomadura</taxon>
    </lineage>
</organism>
<evidence type="ECO:0000313" key="5">
    <source>
        <dbReference type="Proteomes" id="UP001501509"/>
    </source>
</evidence>
<sequence length="186" mass="18891">MGGRTPAHLVGMTHDPAPGDDEPRTRPPADEKPPAYTEPPPHGEHPPNDRPPPPSTPPGQQPTYGQLHGYGQVPSYAQPPVTGVPPYNQSGSPYGQSSPYGQAGGGQTSGLAIGSLIAGIVGLLCGFGSIVAVVLGHLALSKIKKTGEGGRGLAIAGLILGYVALVGWLLYLALAVFAGSNGDSTY</sequence>
<evidence type="ECO:0000256" key="2">
    <source>
        <dbReference type="SAM" id="Phobius"/>
    </source>
</evidence>
<feature type="domain" description="DUF4190" evidence="3">
    <location>
        <begin position="111"/>
        <end position="171"/>
    </location>
</feature>
<dbReference type="Proteomes" id="UP001501509">
    <property type="component" value="Unassembled WGS sequence"/>
</dbReference>
<dbReference type="InterPro" id="IPR025241">
    <property type="entry name" value="DUF4190"/>
</dbReference>
<reference evidence="4 5" key="1">
    <citation type="journal article" date="2019" name="Int. J. Syst. Evol. Microbiol.">
        <title>The Global Catalogue of Microorganisms (GCM) 10K type strain sequencing project: providing services to taxonomists for standard genome sequencing and annotation.</title>
        <authorList>
            <consortium name="The Broad Institute Genomics Platform"/>
            <consortium name="The Broad Institute Genome Sequencing Center for Infectious Disease"/>
            <person name="Wu L."/>
            <person name="Ma J."/>
        </authorList>
    </citation>
    <scope>NUCLEOTIDE SEQUENCE [LARGE SCALE GENOMIC DNA]</scope>
    <source>
        <strain evidence="4 5">JCM 6833</strain>
    </source>
</reference>
<evidence type="ECO:0000259" key="3">
    <source>
        <dbReference type="Pfam" id="PF13828"/>
    </source>
</evidence>
<keyword evidence="5" id="KW-1185">Reference proteome</keyword>
<evidence type="ECO:0000256" key="1">
    <source>
        <dbReference type="SAM" id="MobiDB-lite"/>
    </source>
</evidence>
<name>A0ABN3PWD9_9ACTN</name>
<comment type="caution">
    <text evidence="4">The sequence shown here is derived from an EMBL/GenBank/DDBJ whole genome shotgun (WGS) entry which is preliminary data.</text>
</comment>
<dbReference type="Pfam" id="PF13828">
    <property type="entry name" value="DUF4190"/>
    <property type="match status" value="1"/>
</dbReference>
<proteinExistence type="predicted"/>
<keyword evidence="2" id="KW-0812">Transmembrane</keyword>
<feature type="transmembrane region" description="Helical" evidence="2">
    <location>
        <begin position="152"/>
        <end position="178"/>
    </location>
</feature>